<dbReference type="AlphaFoldDB" id="E6MER0"/>
<accession>E6MER0</accession>
<evidence type="ECO:0000313" key="1">
    <source>
        <dbReference type="EMBL" id="EFV02585.1"/>
    </source>
</evidence>
<reference evidence="1 2" key="1">
    <citation type="submission" date="2010-12" db="EMBL/GenBank/DDBJ databases">
        <authorList>
            <person name="Muzny D."/>
            <person name="Qin X."/>
            <person name="Deng J."/>
            <person name="Jiang H."/>
            <person name="Liu Y."/>
            <person name="Qu J."/>
            <person name="Song X.-Z."/>
            <person name="Zhang L."/>
            <person name="Thornton R."/>
            <person name="Coyle M."/>
            <person name="Francisco L."/>
            <person name="Jackson L."/>
            <person name="Javaid M."/>
            <person name="Korchina V."/>
            <person name="Kovar C."/>
            <person name="Mata R."/>
            <person name="Mathew T."/>
            <person name="Ngo R."/>
            <person name="Nguyen L."/>
            <person name="Nguyen N."/>
            <person name="Okwuonu G."/>
            <person name="Ongeri F."/>
            <person name="Pham C."/>
            <person name="Simmons D."/>
            <person name="Wilczek-Boney K."/>
            <person name="Hale W."/>
            <person name="Jakkamsetti A."/>
            <person name="Pham P."/>
            <person name="Ruth R."/>
            <person name="San Lucas F."/>
            <person name="Warren J."/>
            <person name="Zhang J."/>
            <person name="Zhao Z."/>
            <person name="Zhou C."/>
            <person name="Zhu D."/>
            <person name="Lee S."/>
            <person name="Bess C."/>
            <person name="Blankenburg K."/>
            <person name="Forbes L."/>
            <person name="Fu Q."/>
            <person name="Gubbala S."/>
            <person name="Hirani K."/>
            <person name="Jayaseelan J.C."/>
            <person name="Lara F."/>
            <person name="Munidasa M."/>
            <person name="Palculict T."/>
            <person name="Patil S."/>
            <person name="Pu L.-L."/>
            <person name="Saada N."/>
            <person name="Tang L."/>
            <person name="Weissenberger G."/>
            <person name="Zhu Y."/>
            <person name="Hemphill L."/>
            <person name="Shang Y."/>
            <person name="Youmans B."/>
            <person name="Ayvaz T."/>
            <person name="Ross M."/>
            <person name="Santibanez J."/>
            <person name="Aqrawi P."/>
            <person name="Gross S."/>
            <person name="Joshi V."/>
            <person name="Fowler G."/>
            <person name="Nazareth L."/>
            <person name="Reid J."/>
            <person name="Worley K."/>
            <person name="Petrosino J."/>
            <person name="Highlander S."/>
            <person name="Gibbs R."/>
        </authorList>
    </citation>
    <scope>NUCLEOTIDE SEQUENCE [LARGE SCALE GENOMIC DNA]</scope>
    <source>
        <strain evidence="1 2">ATCC 23263</strain>
    </source>
</reference>
<name>E6MER0_9FIRM</name>
<evidence type="ECO:0000313" key="2">
    <source>
        <dbReference type="Proteomes" id="UP000004754"/>
    </source>
</evidence>
<dbReference type="EMBL" id="AEQN01000007">
    <property type="protein sequence ID" value="EFV02585.1"/>
    <property type="molecule type" value="Genomic_DNA"/>
</dbReference>
<comment type="caution">
    <text evidence="1">The sequence shown here is derived from an EMBL/GenBank/DDBJ whole genome shotgun (WGS) entry which is preliminary data.</text>
</comment>
<dbReference type="STRING" id="887929.HMP0721_0493"/>
<sequence length="55" mass="6398">MKKMVDYAYDIAAKKEVSVILDTDDKDKREPAIRAFWGEAEQSEKWRGKDSICMT</sequence>
<proteinExistence type="predicted"/>
<keyword evidence="2" id="KW-1185">Reference proteome</keyword>
<dbReference type="Proteomes" id="UP000004754">
    <property type="component" value="Unassembled WGS sequence"/>
</dbReference>
<dbReference type="OrthoDB" id="2593184at2"/>
<gene>
    <name evidence="1" type="ORF">HMP0721_0493</name>
</gene>
<organism evidence="1 2">
    <name type="scientific">Pseudoramibacter alactolyticus ATCC 23263</name>
    <dbReference type="NCBI Taxonomy" id="887929"/>
    <lineage>
        <taxon>Bacteria</taxon>
        <taxon>Bacillati</taxon>
        <taxon>Bacillota</taxon>
        <taxon>Clostridia</taxon>
        <taxon>Eubacteriales</taxon>
        <taxon>Eubacteriaceae</taxon>
        <taxon>Pseudoramibacter</taxon>
    </lineage>
</organism>
<dbReference type="HOGENOM" id="CLU_3028896_0_0_9"/>
<protein>
    <submittedName>
        <fullName evidence="1">Uncharacterized protein</fullName>
    </submittedName>
</protein>
<dbReference type="RefSeq" id="WP_006597912.1">
    <property type="nucleotide sequence ID" value="NZ_GL622359.1"/>
</dbReference>